<organism evidence="2 3">
    <name type="scientific">Coptis chinensis</name>
    <dbReference type="NCBI Taxonomy" id="261450"/>
    <lineage>
        <taxon>Eukaryota</taxon>
        <taxon>Viridiplantae</taxon>
        <taxon>Streptophyta</taxon>
        <taxon>Embryophyta</taxon>
        <taxon>Tracheophyta</taxon>
        <taxon>Spermatophyta</taxon>
        <taxon>Magnoliopsida</taxon>
        <taxon>Ranunculales</taxon>
        <taxon>Ranunculaceae</taxon>
        <taxon>Coptidoideae</taxon>
        <taxon>Coptis</taxon>
    </lineage>
</organism>
<evidence type="ECO:0000313" key="3">
    <source>
        <dbReference type="Proteomes" id="UP000631114"/>
    </source>
</evidence>
<evidence type="ECO:0000313" key="2">
    <source>
        <dbReference type="EMBL" id="KAF9620790.1"/>
    </source>
</evidence>
<dbReference type="Pfam" id="PF02519">
    <property type="entry name" value="Auxin_inducible"/>
    <property type="match status" value="1"/>
</dbReference>
<dbReference type="AlphaFoldDB" id="A0A835IN08"/>
<dbReference type="InterPro" id="IPR003676">
    <property type="entry name" value="SAUR_fam"/>
</dbReference>
<evidence type="ECO:0000256" key="1">
    <source>
        <dbReference type="ARBA" id="ARBA00006974"/>
    </source>
</evidence>
<dbReference type="OrthoDB" id="625231at2759"/>
<accession>A0A835IN08</accession>
<proteinExistence type="inferred from homology"/>
<reference evidence="2 3" key="1">
    <citation type="submission" date="2020-10" db="EMBL/GenBank/DDBJ databases">
        <title>The Coptis chinensis genome and diversification of protoberbering-type alkaloids.</title>
        <authorList>
            <person name="Wang B."/>
            <person name="Shu S."/>
            <person name="Song C."/>
            <person name="Liu Y."/>
        </authorList>
    </citation>
    <scope>NUCLEOTIDE SEQUENCE [LARGE SCALE GENOMIC DNA]</scope>
    <source>
        <strain evidence="2">HL-2020</strain>
        <tissue evidence="2">Leaf</tissue>
    </source>
</reference>
<comment type="similarity">
    <text evidence="1">Belongs to the ARG7 family.</text>
</comment>
<name>A0A835IN08_9MAGN</name>
<evidence type="ECO:0008006" key="4">
    <source>
        <dbReference type="Google" id="ProtNLM"/>
    </source>
</evidence>
<keyword evidence="3" id="KW-1185">Reference proteome</keyword>
<dbReference type="PANTHER" id="PTHR31929">
    <property type="entry name" value="SAUR-LIKE AUXIN-RESPONSIVE PROTEIN FAMILY-RELATED"/>
    <property type="match status" value="1"/>
</dbReference>
<dbReference type="GO" id="GO:0009733">
    <property type="term" value="P:response to auxin"/>
    <property type="evidence" value="ECO:0007669"/>
    <property type="project" value="InterPro"/>
</dbReference>
<dbReference type="EMBL" id="JADFTS010000002">
    <property type="protein sequence ID" value="KAF9620790.1"/>
    <property type="molecule type" value="Genomic_DNA"/>
</dbReference>
<protein>
    <recommendedName>
        <fullName evidence="4">Small auxin up regulated protein</fullName>
    </recommendedName>
</protein>
<comment type="caution">
    <text evidence="2">The sequence shown here is derived from an EMBL/GenBank/DDBJ whole genome shotgun (WGS) entry which is preliminary data.</text>
</comment>
<dbReference type="Proteomes" id="UP000631114">
    <property type="component" value="Unassembled WGS sequence"/>
</dbReference>
<sequence length="104" mass="11875">MGIRLLSMALQAKQILRLQSFLTKIQPSSSAIKTEVPKGYFAVYIGEFEKKRFVVPVSYLNQPWFQDLLSRAEEEFGFDHLMGGLTIPCKEDTFIDLTSRLNVS</sequence>
<gene>
    <name evidence="2" type="ORF">IFM89_014727</name>
</gene>